<reference evidence="14 15" key="1">
    <citation type="journal article" date="2024" name="Ann. Entomol. Soc. Am.">
        <title>Genomic analyses of the southern and eastern yellowjacket wasps (Hymenoptera: Vespidae) reveal evolutionary signatures of social life.</title>
        <authorList>
            <person name="Catto M.A."/>
            <person name="Caine P.B."/>
            <person name="Orr S.E."/>
            <person name="Hunt B.G."/>
            <person name="Goodisman M.A.D."/>
        </authorList>
    </citation>
    <scope>NUCLEOTIDE SEQUENCE [LARGE SCALE GENOMIC DNA]</scope>
    <source>
        <strain evidence="14">232</strain>
        <tissue evidence="14">Head and thorax</tissue>
    </source>
</reference>
<comment type="subcellular location">
    <subcellularLocation>
        <location evidence="1">Cytoplasm</location>
        <location evidence="1">Perinuclear region</location>
    </subcellularLocation>
</comment>
<evidence type="ECO:0000256" key="2">
    <source>
        <dbReference type="ARBA" id="ARBA00022490"/>
    </source>
</evidence>
<comment type="caution">
    <text evidence="14">The sequence shown here is derived from an EMBL/GenBank/DDBJ whole genome shotgun (WGS) entry which is preliminary data.</text>
</comment>
<feature type="coiled-coil region" evidence="11">
    <location>
        <begin position="1138"/>
        <end position="1168"/>
    </location>
</feature>
<keyword evidence="4" id="KW-0677">Repeat</keyword>
<gene>
    <name evidence="14" type="ORF">V1477_000152</name>
</gene>
<accession>A0ABD2D2S1</accession>
<dbReference type="Pfam" id="PF04050">
    <property type="entry name" value="Upf2"/>
    <property type="match status" value="1"/>
</dbReference>
<dbReference type="InterPro" id="IPR007193">
    <property type="entry name" value="Upf2/Nmd2_C"/>
</dbReference>
<sequence length="1213" mass="139579">MVPTLVLALLYGSQVYFLSKHDTIVRSCISASLHTPFTILQKEKPHTYTVHLFNIRSYYVSRIYLNMSETDNVGQEVEVLAEPDAVSEEDRQYLLEYVKETEQRLTNKEEIRAANLNPTRPPDTYFSKLDSSLKRNTTFVKKLKNFSMTQLDAVLKDMANLNLTKYVSEVATALVDAKLKMNDISSAIKACSFLHQTYAEFSAHFFENWQRILSLKIGEKIANPSKLRVDLRFYAELVNAGIFTHKQGLPLLGSVLTVLINMDKEEHNNASIILSFCRHCGEDYAGLVPRRVRELSEKLNIVIPKSKLLSPDKQQNVRFLLRDYYNSLCKHLLKEHKELQAFEKQNRKILQTRGELSAERKEKLESLQVSYERLLNGVQSYSDTLDEPIPELPVDIEMKAEAEETLKMINEGEENSILEDMWGDEETRRFYEVLPDLTVFLPGSYLKEVPKPDVPITEETLDEEITFDELEETEKVDEPEVETEEPQVSNISNKILLDAFLSHLPNCVNREMIDNAAVDFLINLNTKHNKKKLVKALFGVSRIRLDLLPFYSRLAAILYPVMPDVANDLCLMLKHDFKYHVRKKDQINIESKIKVVRYIGELVKFKLYSKIEALYCLKVLLHDFTHHHIEMACNLLETCGRYLFCSPDSHQRTKVYLEQMMRKKAVTALDSRYVTIIENAYYFVNPPESTGGVSKKDRPPIHEFIRKLLYQDLSKTNTDKVLKWMRKLDWEDESVSSYAIKCLTAAYNVKYLNIRCVGSLLAGLVAHYETIGPHVVDGVLEDIRLCMEINLPKYNQRRIAMVKYLGELYNYRMVESGDIFRTLYLLITFGVSMDHSVPSVLDPPDHLFRIRLVCTLLETCGQYFSGGSSKKKLDYFLVFFQNYYWFKYTDPIWTAENPFPVGIDYMYRDTLTMLRPKMQLFQSYKEAQCAIEELRNILYPSLGSTATEDIEHTEGDSDMSVIVEGDEELLVTSGNGSGDAKGMGDLHFEESEDCSEAQSEEDWTAEAERDDTMGTQENTQGDQSLSEGGTEGVIMDGTELNAALPAGPKKMTCPEDDDFLSALDKMVSDNIQDRMRDAVKPQQVDISVPLHIKSTKKTYEQLQVQSSDNSTVDFILMLRKGNKQQYKNLAVPVSSELAMNLRNREQEQKEEKERVKRLTLNITERQEEEDYQETINQGTRPVTVNLNRERRQKYNHPKGAPDADLIFGPKKIR</sequence>
<proteinExistence type="predicted"/>
<evidence type="ECO:0000256" key="1">
    <source>
        <dbReference type="ARBA" id="ARBA00004556"/>
    </source>
</evidence>
<dbReference type="PANTHER" id="PTHR12839:SF7">
    <property type="entry name" value="REGULATOR OF NONSENSE TRANSCRIPTS 2"/>
    <property type="match status" value="1"/>
</dbReference>
<evidence type="ECO:0000256" key="12">
    <source>
        <dbReference type="SAM" id="MobiDB-lite"/>
    </source>
</evidence>
<keyword evidence="2" id="KW-0963">Cytoplasm</keyword>
<feature type="compositionally biased region" description="Polar residues" evidence="12">
    <location>
        <begin position="1173"/>
        <end position="1186"/>
    </location>
</feature>
<dbReference type="EMBL" id="JAYRBN010000002">
    <property type="protein sequence ID" value="KAL2751676.1"/>
    <property type="molecule type" value="Genomic_DNA"/>
</dbReference>
<keyword evidence="15" id="KW-1185">Reference proteome</keyword>
<evidence type="ECO:0000256" key="7">
    <source>
        <dbReference type="ARBA" id="ARBA00023161"/>
    </source>
</evidence>
<dbReference type="FunFam" id="1.25.40.180:FF:000015">
    <property type="entry name" value="regulator of nonsense transcripts 2 isoform X1"/>
    <property type="match status" value="1"/>
</dbReference>
<dbReference type="FunFam" id="1.25.40.180:FF:000014">
    <property type="entry name" value="Putative regulator of nonsense transcripts 2"/>
    <property type="match status" value="1"/>
</dbReference>
<keyword evidence="3" id="KW-0597">Phosphoprotein</keyword>
<dbReference type="GO" id="GO:0005829">
    <property type="term" value="C:cytosol"/>
    <property type="evidence" value="ECO:0007669"/>
    <property type="project" value="UniProtKB-ARBA"/>
</dbReference>
<dbReference type="InterPro" id="IPR039762">
    <property type="entry name" value="Nmd2/UPF2"/>
</dbReference>
<protein>
    <recommendedName>
        <fullName evidence="9">Regulator of nonsense transcripts 2</fullName>
    </recommendedName>
    <alternativeName>
        <fullName evidence="10">Up-frameshift suppressor 2 homolog</fullName>
    </alternativeName>
</protein>
<dbReference type="InterPro" id="IPR003890">
    <property type="entry name" value="MIF4G-like_typ-3"/>
</dbReference>
<feature type="compositionally biased region" description="Polar residues" evidence="12">
    <location>
        <begin position="1013"/>
        <end position="1027"/>
    </location>
</feature>
<dbReference type="InterPro" id="IPR016024">
    <property type="entry name" value="ARM-type_fold"/>
</dbReference>
<feature type="domain" description="MIF4G" evidence="13">
    <location>
        <begin position="498"/>
        <end position="687"/>
    </location>
</feature>
<evidence type="ECO:0000256" key="5">
    <source>
        <dbReference type="ARBA" id="ARBA00022884"/>
    </source>
</evidence>
<dbReference type="Pfam" id="PF02854">
    <property type="entry name" value="MIF4G"/>
    <property type="match status" value="3"/>
</dbReference>
<dbReference type="FunFam" id="1.25.40.180:FF:000023">
    <property type="entry name" value="regulator of nonsense transcripts 2 isoform X1"/>
    <property type="match status" value="1"/>
</dbReference>
<evidence type="ECO:0000259" key="13">
    <source>
        <dbReference type="SMART" id="SM00543"/>
    </source>
</evidence>
<keyword evidence="7" id="KW-0866">Nonsense-mediated mRNA decay</keyword>
<evidence type="ECO:0000256" key="11">
    <source>
        <dbReference type="SAM" id="Coils"/>
    </source>
</evidence>
<dbReference type="GO" id="GO:0003723">
    <property type="term" value="F:RNA binding"/>
    <property type="evidence" value="ECO:0007669"/>
    <property type="project" value="UniProtKB-KW"/>
</dbReference>
<evidence type="ECO:0000313" key="15">
    <source>
        <dbReference type="Proteomes" id="UP001607303"/>
    </source>
</evidence>
<dbReference type="GO" id="GO:0000184">
    <property type="term" value="P:nuclear-transcribed mRNA catabolic process, nonsense-mediated decay"/>
    <property type="evidence" value="ECO:0007669"/>
    <property type="project" value="UniProtKB-KW"/>
</dbReference>
<keyword evidence="6 11" id="KW-0175">Coiled coil</keyword>
<feature type="region of interest" description="Disordered" evidence="12">
    <location>
        <begin position="975"/>
        <end position="1032"/>
    </location>
</feature>
<comment type="function">
    <text evidence="8">Involved in nonsense-mediated decay (NMD) of mRNAs containing premature stop codons by associating with the nuclear exon junction complex (EJC). Recruited by UPF3B associated with the EJC core at the cytoplasmic side of the nuclear envelope and the subsequent formation of an UPF1-UPF2-UPF3 surveillance complex (including UPF1 bound to release factors at the stalled ribosome) is believed to activate NMD. In cooperation with UPF3B stimulates both ATPase and RNA helicase activities of UPF1. Binds spliced mRNA.</text>
</comment>
<feature type="compositionally biased region" description="Acidic residues" evidence="12">
    <location>
        <begin position="990"/>
        <end position="1005"/>
    </location>
</feature>
<evidence type="ECO:0000313" key="14">
    <source>
        <dbReference type="EMBL" id="KAL2751676.1"/>
    </source>
</evidence>
<feature type="domain" description="MIF4G" evidence="13">
    <location>
        <begin position="133"/>
        <end position="329"/>
    </location>
</feature>
<evidence type="ECO:0000256" key="8">
    <source>
        <dbReference type="ARBA" id="ARBA00059351"/>
    </source>
</evidence>
<dbReference type="Gene3D" id="6.10.250.770">
    <property type="match status" value="1"/>
</dbReference>
<dbReference type="GO" id="GO:0048471">
    <property type="term" value="C:perinuclear region of cytoplasm"/>
    <property type="evidence" value="ECO:0007669"/>
    <property type="project" value="UniProtKB-SubCell"/>
</dbReference>
<evidence type="ECO:0000256" key="3">
    <source>
        <dbReference type="ARBA" id="ARBA00022553"/>
    </source>
</evidence>
<dbReference type="Gene3D" id="1.25.40.180">
    <property type="match status" value="3"/>
</dbReference>
<evidence type="ECO:0000256" key="6">
    <source>
        <dbReference type="ARBA" id="ARBA00023054"/>
    </source>
</evidence>
<evidence type="ECO:0000256" key="10">
    <source>
        <dbReference type="ARBA" id="ARBA00080859"/>
    </source>
</evidence>
<dbReference type="SMART" id="SM00543">
    <property type="entry name" value="MIF4G"/>
    <property type="match status" value="3"/>
</dbReference>
<evidence type="ECO:0000256" key="9">
    <source>
        <dbReference type="ARBA" id="ARBA00068726"/>
    </source>
</evidence>
<dbReference type="SUPFAM" id="SSF48371">
    <property type="entry name" value="ARM repeat"/>
    <property type="match status" value="3"/>
</dbReference>
<name>A0ABD2D2S1_VESMC</name>
<dbReference type="AlphaFoldDB" id="A0ABD2D2S1"/>
<dbReference type="Gene3D" id="4.10.80.160">
    <property type="match status" value="1"/>
</dbReference>
<dbReference type="Proteomes" id="UP001607303">
    <property type="component" value="Unassembled WGS sequence"/>
</dbReference>
<feature type="region of interest" description="Disordered" evidence="12">
    <location>
        <begin position="1169"/>
        <end position="1213"/>
    </location>
</feature>
<evidence type="ECO:0000256" key="4">
    <source>
        <dbReference type="ARBA" id="ARBA00022737"/>
    </source>
</evidence>
<dbReference type="PANTHER" id="PTHR12839">
    <property type="entry name" value="NONSENSE-MEDIATED MRNA DECAY PROTEIN 2 UP-FRAMESHIFT SUPPRESSOR 2"/>
    <property type="match status" value="1"/>
</dbReference>
<feature type="domain" description="MIF4G" evidence="13">
    <location>
        <begin position="703"/>
        <end position="917"/>
    </location>
</feature>
<keyword evidence="5" id="KW-0694">RNA-binding</keyword>
<organism evidence="14 15">
    <name type="scientific">Vespula maculifrons</name>
    <name type="common">Eastern yellow jacket</name>
    <name type="synonym">Wasp</name>
    <dbReference type="NCBI Taxonomy" id="7453"/>
    <lineage>
        <taxon>Eukaryota</taxon>
        <taxon>Metazoa</taxon>
        <taxon>Ecdysozoa</taxon>
        <taxon>Arthropoda</taxon>
        <taxon>Hexapoda</taxon>
        <taxon>Insecta</taxon>
        <taxon>Pterygota</taxon>
        <taxon>Neoptera</taxon>
        <taxon>Endopterygota</taxon>
        <taxon>Hymenoptera</taxon>
        <taxon>Apocrita</taxon>
        <taxon>Aculeata</taxon>
        <taxon>Vespoidea</taxon>
        <taxon>Vespidae</taxon>
        <taxon>Vespinae</taxon>
        <taxon>Vespula</taxon>
    </lineage>
</organism>